<evidence type="ECO:0000313" key="1">
    <source>
        <dbReference type="EMBL" id="KAK3802912.1"/>
    </source>
</evidence>
<comment type="caution">
    <text evidence="1">The sequence shown here is derived from an EMBL/GenBank/DDBJ whole genome shotgun (WGS) entry which is preliminary data.</text>
</comment>
<proteinExistence type="predicted"/>
<protein>
    <submittedName>
        <fullName evidence="1">Uncharacterized protein</fullName>
    </submittedName>
</protein>
<name>A0AAE1BB63_9GAST</name>
<dbReference type="EMBL" id="JAWDGP010000205">
    <property type="protein sequence ID" value="KAK3802912.1"/>
    <property type="molecule type" value="Genomic_DNA"/>
</dbReference>
<gene>
    <name evidence="1" type="ORF">RRG08_020013</name>
</gene>
<accession>A0AAE1BB63</accession>
<keyword evidence="2" id="KW-1185">Reference proteome</keyword>
<organism evidence="1 2">
    <name type="scientific">Elysia crispata</name>
    <name type="common">lettuce slug</name>
    <dbReference type="NCBI Taxonomy" id="231223"/>
    <lineage>
        <taxon>Eukaryota</taxon>
        <taxon>Metazoa</taxon>
        <taxon>Spiralia</taxon>
        <taxon>Lophotrochozoa</taxon>
        <taxon>Mollusca</taxon>
        <taxon>Gastropoda</taxon>
        <taxon>Heterobranchia</taxon>
        <taxon>Euthyneura</taxon>
        <taxon>Panpulmonata</taxon>
        <taxon>Sacoglossa</taxon>
        <taxon>Placobranchoidea</taxon>
        <taxon>Plakobranchidae</taxon>
        <taxon>Elysia</taxon>
    </lineage>
</organism>
<reference evidence="1" key="1">
    <citation type="journal article" date="2023" name="G3 (Bethesda)">
        <title>A reference genome for the long-term kleptoplast-retaining sea slug Elysia crispata morphotype clarki.</title>
        <authorList>
            <person name="Eastman K.E."/>
            <person name="Pendleton A.L."/>
            <person name="Shaikh M.A."/>
            <person name="Suttiyut T."/>
            <person name="Ogas R."/>
            <person name="Tomko P."/>
            <person name="Gavelis G."/>
            <person name="Widhalm J.R."/>
            <person name="Wisecaver J.H."/>
        </authorList>
    </citation>
    <scope>NUCLEOTIDE SEQUENCE</scope>
    <source>
        <strain evidence="1">ECLA1</strain>
    </source>
</reference>
<sequence length="72" mass="8170">MTYLISTARSELALYGTGGKHIILKVVYLNQGRFALVETSQTSCFILNTQQMGWEKKSKVMHIGNFRSGRRC</sequence>
<dbReference type="Proteomes" id="UP001283361">
    <property type="component" value="Unassembled WGS sequence"/>
</dbReference>
<evidence type="ECO:0000313" key="2">
    <source>
        <dbReference type="Proteomes" id="UP001283361"/>
    </source>
</evidence>
<dbReference type="AlphaFoldDB" id="A0AAE1BB63"/>